<dbReference type="CDD" id="cd07305">
    <property type="entry name" value="Porin3_Tom40"/>
    <property type="match status" value="1"/>
</dbReference>
<keyword evidence="3" id="KW-0813">Transport</keyword>
<dbReference type="RefSeq" id="XP_029221470.1">
    <property type="nucleotide sequence ID" value="XM_029362505.1"/>
</dbReference>
<accession>A0A2A9MM48</accession>
<evidence type="ECO:0000256" key="6">
    <source>
        <dbReference type="ARBA" id="ARBA00022787"/>
    </source>
</evidence>
<comment type="caution">
    <text evidence="11">The sequence shown here is derived from an EMBL/GenBank/DDBJ whole genome shotgun (WGS) entry which is preliminary data.</text>
</comment>
<dbReference type="AlphaFoldDB" id="A0A2A9MM48"/>
<keyword evidence="6" id="KW-1000">Mitochondrion outer membrane</keyword>
<dbReference type="GeneID" id="40308900"/>
<dbReference type="GO" id="GO:0005741">
    <property type="term" value="C:mitochondrial outer membrane"/>
    <property type="evidence" value="ECO:0007669"/>
    <property type="project" value="UniProtKB-SubCell"/>
</dbReference>
<feature type="compositionally biased region" description="Polar residues" evidence="10">
    <location>
        <begin position="194"/>
        <end position="203"/>
    </location>
</feature>
<dbReference type="Proteomes" id="UP000224006">
    <property type="component" value="Chromosome II"/>
</dbReference>
<dbReference type="STRING" id="94643.A0A2A9MM48"/>
<evidence type="ECO:0000256" key="10">
    <source>
        <dbReference type="SAM" id="MobiDB-lite"/>
    </source>
</evidence>
<proteinExistence type="inferred from homology"/>
<dbReference type="GO" id="GO:0008320">
    <property type="term" value="F:protein transmembrane transporter activity"/>
    <property type="evidence" value="ECO:0007669"/>
    <property type="project" value="InterPro"/>
</dbReference>
<evidence type="ECO:0000313" key="11">
    <source>
        <dbReference type="EMBL" id="PFH37461.1"/>
    </source>
</evidence>
<evidence type="ECO:0000256" key="7">
    <source>
        <dbReference type="ARBA" id="ARBA00022927"/>
    </source>
</evidence>
<dbReference type="Gene3D" id="2.40.160.10">
    <property type="entry name" value="Porin"/>
    <property type="match status" value="1"/>
</dbReference>
<dbReference type="Pfam" id="PF01459">
    <property type="entry name" value="Porin_3"/>
    <property type="match status" value="1"/>
</dbReference>
<dbReference type="InterPro" id="IPR037930">
    <property type="entry name" value="Tom40"/>
</dbReference>
<dbReference type="GO" id="GO:0030150">
    <property type="term" value="P:protein import into mitochondrial matrix"/>
    <property type="evidence" value="ECO:0007669"/>
    <property type="project" value="InterPro"/>
</dbReference>
<evidence type="ECO:0000256" key="1">
    <source>
        <dbReference type="ARBA" id="ARBA00004374"/>
    </source>
</evidence>
<evidence type="ECO:0000256" key="5">
    <source>
        <dbReference type="ARBA" id="ARBA00022692"/>
    </source>
</evidence>
<keyword evidence="9" id="KW-0472">Membrane</keyword>
<dbReference type="VEuPathDB" id="ToxoDB:BESB_039190"/>
<keyword evidence="12" id="KW-1185">Reference proteome</keyword>
<keyword evidence="5" id="KW-0812">Transmembrane</keyword>
<protein>
    <submittedName>
        <fullName evidence="11">Putative eukaryotic porin</fullName>
    </submittedName>
</protein>
<dbReference type="OrthoDB" id="19656at2759"/>
<dbReference type="InterPro" id="IPR027246">
    <property type="entry name" value="Porin_Euk/Tom40"/>
</dbReference>
<evidence type="ECO:0000256" key="3">
    <source>
        <dbReference type="ARBA" id="ARBA00022448"/>
    </source>
</evidence>
<comment type="subcellular location">
    <subcellularLocation>
        <location evidence="1">Mitochondrion outer membrane</location>
        <topology evidence="1">Multi-pass membrane protein</topology>
    </subcellularLocation>
</comment>
<keyword evidence="4" id="KW-1134">Transmembrane beta strand</keyword>
<keyword evidence="7" id="KW-0653">Protein transport</keyword>
<evidence type="ECO:0000256" key="8">
    <source>
        <dbReference type="ARBA" id="ARBA00023128"/>
    </source>
</evidence>
<keyword evidence="8" id="KW-0496">Mitochondrion</keyword>
<dbReference type="EMBL" id="NWUJ01000002">
    <property type="protein sequence ID" value="PFH37461.1"/>
    <property type="molecule type" value="Genomic_DNA"/>
</dbReference>
<reference evidence="11 12" key="1">
    <citation type="submission" date="2017-09" db="EMBL/GenBank/DDBJ databases">
        <title>Genome sequencing of Besnoitia besnoiti strain Bb-Ger1.</title>
        <authorList>
            <person name="Schares G."/>
            <person name="Venepally P."/>
            <person name="Lorenzi H.A."/>
        </authorList>
    </citation>
    <scope>NUCLEOTIDE SEQUENCE [LARGE SCALE GENOMIC DNA]</scope>
    <source>
        <strain evidence="11 12">Bb-Ger1</strain>
    </source>
</reference>
<dbReference type="KEGG" id="bbes:BESB_039190"/>
<name>A0A2A9MM48_BESBE</name>
<feature type="region of interest" description="Disordered" evidence="10">
    <location>
        <begin position="176"/>
        <end position="204"/>
    </location>
</feature>
<evidence type="ECO:0000256" key="2">
    <source>
        <dbReference type="ARBA" id="ARBA00010510"/>
    </source>
</evidence>
<evidence type="ECO:0000313" key="12">
    <source>
        <dbReference type="Proteomes" id="UP000224006"/>
    </source>
</evidence>
<gene>
    <name evidence="11" type="ORF">BESB_039190</name>
</gene>
<evidence type="ECO:0000256" key="9">
    <source>
        <dbReference type="ARBA" id="ARBA00023136"/>
    </source>
</evidence>
<sequence length="512" mass="55306">MKTSAFSVAQEAALEGSMASVQEAGRGRPLGLPILLSKPVGFSGDSANFFEGEQKHQLINCFSRFFRGYASSGRRVTESPLFMSLRPRALQNPVASCAEKGEEKSFLSNLPSFGLFDKKNHTNEASSAAPSASLSVDSSSSSLQANTISSNDIGAAGVAASDAGIASPVFPGGLSAGSRNHSDAASQAVVPSRVQESSPTRSTIPVPYEQFSREWMAVAGQDNFDGFRLEATKQVNKVLTANHTFMLGTQTKEGGCSYSFGPTLVIGEPDEAAQQEGQMPSFFGMARMNSDGFLQARFIKAITKTFDVKFNSNSSLNEDARDKAMYEISFDKLGSDWAANLKLAWQGTWILNGLFSQVITPKLQLGGELTWVAATGISMGSFGARYTADENNTITCQVGVGPDFSSPMGFASDVYSTKAQYVRKVTDRLSMGTELEYSHPDMSSAMRVGWQYLFRQARVQGLVDTAGRVSMFAQDYNGFGLSGMIDYWHGDYKFGFQMNVVPPPPQPEQLPM</sequence>
<organism evidence="11 12">
    <name type="scientific">Besnoitia besnoiti</name>
    <name type="common">Apicomplexan protozoan</name>
    <dbReference type="NCBI Taxonomy" id="94643"/>
    <lineage>
        <taxon>Eukaryota</taxon>
        <taxon>Sar</taxon>
        <taxon>Alveolata</taxon>
        <taxon>Apicomplexa</taxon>
        <taxon>Conoidasida</taxon>
        <taxon>Coccidia</taxon>
        <taxon>Eucoccidiorida</taxon>
        <taxon>Eimeriorina</taxon>
        <taxon>Sarcocystidae</taxon>
        <taxon>Besnoitia</taxon>
    </lineage>
</organism>
<evidence type="ECO:0000256" key="4">
    <source>
        <dbReference type="ARBA" id="ARBA00022452"/>
    </source>
</evidence>
<dbReference type="PANTHER" id="PTHR10802">
    <property type="entry name" value="MITOCHONDRIAL IMPORT RECEPTOR SUBUNIT TOM40"/>
    <property type="match status" value="1"/>
</dbReference>
<dbReference type="InterPro" id="IPR023614">
    <property type="entry name" value="Porin_dom_sf"/>
</dbReference>
<comment type="similarity">
    <text evidence="2">Belongs to the Tom40 family.</text>
</comment>